<dbReference type="InterPro" id="IPR050365">
    <property type="entry name" value="TIM50"/>
</dbReference>
<dbReference type="InterPro" id="IPR011948">
    <property type="entry name" value="Dullard_phosphatase"/>
</dbReference>
<dbReference type="AlphaFoldDB" id="A0A699YJ75"/>
<feature type="domain" description="FCP1 homology" evidence="6">
    <location>
        <begin position="196"/>
        <end position="355"/>
    </location>
</feature>
<dbReference type="Pfam" id="PF03031">
    <property type="entry name" value="NIF"/>
    <property type="match status" value="1"/>
</dbReference>
<accession>A0A699YJ75</accession>
<dbReference type="FunFam" id="3.40.50.1000:FF:000015">
    <property type="entry name" value="CTD small phosphatase-like protein 2"/>
    <property type="match status" value="1"/>
</dbReference>
<dbReference type="PROSITE" id="PS50969">
    <property type="entry name" value="FCP1"/>
    <property type="match status" value="1"/>
</dbReference>
<dbReference type="GO" id="GO:0004721">
    <property type="term" value="F:phosphoprotein phosphatase activity"/>
    <property type="evidence" value="ECO:0007669"/>
    <property type="project" value="UniProtKB-KW"/>
</dbReference>
<dbReference type="SUPFAM" id="SSF56784">
    <property type="entry name" value="HAD-like"/>
    <property type="match status" value="1"/>
</dbReference>
<comment type="similarity">
    <text evidence="4">Belongs to the CTDSPL2 family.</text>
</comment>
<feature type="non-terminal residue" evidence="7">
    <location>
        <position position="1"/>
    </location>
</feature>
<dbReference type="InterPro" id="IPR036412">
    <property type="entry name" value="HAD-like_sf"/>
</dbReference>
<dbReference type="SMART" id="SM00577">
    <property type="entry name" value="CPDc"/>
    <property type="match status" value="1"/>
</dbReference>
<keyword evidence="8" id="KW-1185">Reference proteome</keyword>
<reference evidence="7 8" key="1">
    <citation type="submission" date="2020-02" db="EMBL/GenBank/DDBJ databases">
        <title>Draft genome sequence of Haematococcus lacustris strain NIES-144.</title>
        <authorList>
            <person name="Morimoto D."/>
            <person name="Nakagawa S."/>
            <person name="Yoshida T."/>
            <person name="Sawayama S."/>
        </authorList>
    </citation>
    <scope>NUCLEOTIDE SEQUENCE [LARGE SCALE GENOMIC DNA]</scope>
    <source>
        <strain evidence="7 8">NIES-144</strain>
    </source>
</reference>
<protein>
    <submittedName>
        <fullName evidence="7">FCP1 homology domain-containing protein</fullName>
    </submittedName>
</protein>
<dbReference type="EMBL" id="BLLF01000071">
    <property type="protein sequence ID" value="GFH07056.1"/>
    <property type="molecule type" value="Genomic_DNA"/>
</dbReference>
<dbReference type="CDD" id="cd07521">
    <property type="entry name" value="HAD_FCP1-like"/>
    <property type="match status" value="1"/>
</dbReference>
<dbReference type="NCBIfam" id="TIGR02251">
    <property type="entry name" value="HIF-SF_euk"/>
    <property type="match status" value="1"/>
</dbReference>
<evidence type="ECO:0000256" key="1">
    <source>
        <dbReference type="ARBA" id="ARBA00022801"/>
    </source>
</evidence>
<comment type="function">
    <text evidence="3">Probable phosphatase.</text>
</comment>
<dbReference type="Gene3D" id="3.40.50.1000">
    <property type="entry name" value="HAD superfamily/HAD-like"/>
    <property type="match status" value="1"/>
</dbReference>
<dbReference type="GO" id="GO:0005634">
    <property type="term" value="C:nucleus"/>
    <property type="evidence" value="ECO:0007669"/>
    <property type="project" value="UniProtKB-ARBA"/>
</dbReference>
<evidence type="ECO:0000313" key="8">
    <source>
        <dbReference type="Proteomes" id="UP000485058"/>
    </source>
</evidence>
<dbReference type="Proteomes" id="UP000485058">
    <property type="component" value="Unassembled WGS sequence"/>
</dbReference>
<keyword evidence="2" id="KW-0904">Protein phosphatase</keyword>
<feature type="non-terminal residue" evidence="7">
    <location>
        <position position="379"/>
    </location>
</feature>
<feature type="compositionally biased region" description="Low complexity" evidence="5">
    <location>
        <begin position="123"/>
        <end position="132"/>
    </location>
</feature>
<dbReference type="InterPro" id="IPR004274">
    <property type="entry name" value="FCP1_dom"/>
</dbReference>
<evidence type="ECO:0000259" key="6">
    <source>
        <dbReference type="PROSITE" id="PS50969"/>
    </source>
</evidence>
<comment type="caution">
    <text evidence="7">The sequence shown here is derived from an EMBL/GenBank/DDBJ whole genome shotgun (WGS) entry which is preliminary data.</text>
</comment>
<evidence type="ECO:0000256" key="2">
    <source>
        <dbReference type="ARBA" id="ARBA00022912"/>
    </source>
</evidence>
<dbReference type="InterPro" id="IPR023214">
    <property type="entry name" value="HAD_sf"/>
</dbReference>
<evidence type="ECO:0000256" key="5">
    <source>
        <dbReference type="SAM" id="MobiDB-lite"/>
    </source>
</evidence>
<gene>
    <name evidence="7" type="ORF">HaLaN_01802</name>
</gene>
<dbReference type="PANTHER" id="PTHR12210">
    <property type="entry name" value="DULLARD PROTEIN PHOSPHATASE"/>
    <property type="match status" value="1"/>
</dbReference>
<name>A0A699YJ75_HAELA</name>
<proteinExistence type="inferred from homology"/>
<feature type="region of interest" description="Disordered" evidence="5">
    <location>
        <begin position="118"/>
        <end position="138"/>
    </location>
</feature>
<evidence type="ECO:0000313" key="7">
    <source>
        <dbReference type="EMBL" id="GFH07056.1"/>
    </source>
</evidence>
<keyword evidence="1" id="KW-0378">Hydrolase</keyword>
<sequence length="379" mass="41967">MTATATEPACVAPAVCGVPTAAPMQNCSLQAQKAAFLTQAQQKKPRRSEEPAHAPAKRARVEADNASQQQAADIPAQQVRDASDAGSGKVSATSEAFGEPANPGCACSIAASSANDSQGATCQQQPQAQAQPHYPPHHQVPEAIEHTLPPGATVEEVEEEEADFIDFDPLLFIKSLPPLEQVVPKQRQVILPKKPRHCKQKTLVLDLDETLVHSSLEAVSSSDFTFPVHFNNQEHVIHVKQRPHLHTFMNRVAELFEVVVFTASQKIYAEKLLNIIDPTRKLIKHRIFRDSCVIWDGNYVKDLTVLGRDLRSTLIVDNSPQAFGFQVDNGVPIESWYDDEADEELLKMLPFLEGLVDAEDVRLPIQRKFRMRELIEKAV</sequence>
<evidence type="ECO:0000256" key="3">
    <source>
        <dbReference type="ARBA" id="ARBA00037324"/>
    </source>
</evidence>
<feature type="region of interest" description="Disordered" evidence="5">
    <location>
        <begin position="36"/>
        <end position="100"/>
    </location>
</feature>
<evidence type="ECO:0000256" key="4">
    <source>
        <dbReference type="ARBA" id="ARBA00038355"/>
    </source>
</evidence>
<organism evidence="7 8">
    <name type="scientific">Haematococcus lacustris</name>
    <name type="common">Green alga</name>
    <name type="synonym">Haematococcus pluvialis</name>
    <dbReference type="NCBI Taxonomy" id="44745"/>
    <lineage>
        <taxon>Eukaryota</taxon>
        <taxon>Viridiplantae</taxon>
        <taxon>Chlorophyta</taxon>
        <taxon>core chlorophytes</taxon>
        <taxon>Chlorophyceae</taxon>
        <taxon>CS clade</taxon>
        <taxon>Chlamydomonadales</taxon>
        <taxon>Haematococcaceae</taxon>
        <taxon>Haematococcus</taxon>
    </lineage>
</organism>